<evidence type="ECO:0000256" key="1">
    <source>
        <dbReference type="SAM" id="MobiDB-lite"/>
    </source>
</evidence>
<evidence type="ECO:0000313" key="3">
    <source>
        <dbReference type="Proteomes" id="UP000011200"/>
    </source>
</evidence>
<feature type="region of interest" description="Disordered" evidence="1">
    <location>
        <begin position="1"/>
        <end position="128"/>
    </location>
</feature>
<evidence type="ECO:0000313" key="2">
    <source>
        <dbReference type="EMBL" id="AWT55619.1"/>
    </source>
</evidence>
<dbReference type="AlphaFoldDB" id="A0A2U9PUY3"/>
<protein>
    <submittedName>
        <fullName evidence="2">Uncharacterized protein</fullName>
    </submittedName>
</protein>
<reference evidence="2 3" key="1">
    <citation type="journal article" date="2013" name="Genome Announc.">
        <title>Draft genome sequence of MKD8, a conjugal recipient Mycobacterium smegmatis strain.</title>
        <authorList>
            <person name="Gray T.A."/>
            <person name="Palumbo M.J."/>
            <person name="Derbyshire K.M."/>
        </authorList>
    </citation>
    <scope>NUCLEOTIDE SEQUENCE [LARGE SCALE GENOMIC DNA]</scope>
    <source>
        <strain evidence="2 3">MKD8</strain>
    </source>
</reference>
<feature type="compositionally biased region" description="Basic residues" evidence="1">
    <location>
        <begin position="8"/>
        <end position="23"/>
    </location>
</feature>
<sequence>MSLFRPRISSRRQTASRRLRRAHPACCSVTRPARSRFPASVPQEQSDRSATYPDADPAARGGSVRPPARRRHAISTGTGSRSRPAVGWESRTPRIGSVRMPRVRRPSAGGGHTLPRAAPAARGSKPRSTTILGYEQCKCQVAPYPRATDAVPASGGPPRASTPGPSRGLCGMAPVPAFGSATGVRREADAPCRAPARGADRQAHSWRDPGRHQPRPHAAIGTDRPAAGPRRRQNLTD</sequence>
<dbReference type="Proteomes" id="UP000011200">
    <property type="component" value="Chromosome"/>
</dbReference>
<gene>
    <name evidence="2" type="ORF">D806_046620</name>
</gene>
<accession>A0A2U9PUY3</accession>
<feature type="region of interest" description="Disordered" evidence="1">
    <location>
        <begin position="150"/>
        <end position="237"/>
    </location>
</feature>
<reference evidence="3" key="2">
    <citation type="submission" date="2018-03" db="EMBL/GenBank/DDBJ databases">
        <authorList>
            <person name="Derbyshire K."/>
            <person name="Gray T.A."/>
            <person name="Champion M."/>
        </authorList>
    </citation>
    <scope>NUCLEOTIDE SEQUENCE [LARGE SCALE GENOMIC DNA]</scope>
    <source>
        <strain evidence="3">MKD8</strain>
    </source>
</reference>
<organism evidence="2 3">
    <name type="scientific">Mycolicibacterium smegmatis (strain MKD8)</name>
    <name type="common">Mycobacterium smegmatis</name>
    <dbReference type="NCBI Taxonomy" id="1214915"/>
    <lineage>
        <taxon>Bacteria</taxon>
        <taxon>Bacillati</taxon>
        <taxon>Actinomycetota</taxon>
        <taxon>Actinomycetes</taxon>
        <taxon>Mycobacteriales</taxon>
        <taxon>Mycobacteriaceae</taxon>
        <taxon>Mycolicibacterium</taxon>
    </lineage>
</organism>
<proteinExistence type="predicted"/>
<dbReference type="EMBL" id="CP027541">
    <property type="protein sequence ID" value="AWT55619.1"/>
    <property type="molecule type" value="Genomic_DNA"/>
</dbReference>
<feature type="compositionally biased region" description="Basic and acidic residues" evidence="1">
    <location>
        <begin position="198"/>
        <end position="211"/>
    </location>
</feature>
<name>A0A2U9PUY3_MYCSE</name>